<gene>
    <name evidence="2" type="ORF">BCY89_20205</name>
</gene>
<protein>
    <recommendedName>
        <fullName evidence="1">SusD-like N-terminal domain-containing protein</fullName>
    </recommendedName>
</protein>
<evidence type="ECO:0000313" key="2">
    <source>
        <dbReference type="EMBL" id="RKF30125.1"/>
    </source>
</evidence>
<dbReference type="AlphaFoldDB" id="A0A420FB89"/>
<dbReference type="Proteomes" id="UP000286402">
    <property type="component" value="Unassembled WGS sequence"/>
</dbReference>
<proteinExistence type="predicted"/>
<keyword evidence="3" id="KW-1185">Reference proteome</keyword>
<dbReference type="PROSITE" id="PS51257">
    <property type="entry name" value="PROKAR_LIPOPROTEIN"/>
    <property type="match status" value="1"/>
</dbReference>
<name>A0A420FB89_9SPHI</name>
<dbReference type="SUPFAM" id="SSF48452">
    <property type="entry name" value="TPR-like"/>
    <property type="match status" value="1"/>
</dbReference>
<dbReference type="RefSeq" id="WP_120336652.1">
    <property type="nucleotide sequence ID" value="NZ_MCAQ01000030.1"/>
</dbReference>
<accession>A0A420FB89</accession>
<evidence type="ECO:0000313" key="3">
    <source>
        <dbReference type="Proteomes" id="UP000286402"/>
    </source>
</evidence>
<dbReference type="Pfam" id="PF14322">
    <property type="entry name" value="SusD-like_3"/>
    <property type="match status" value="1"/>
</dbReference>
<reference evidence="2 3" key="1">
    <citation type="submission" date="2016-07" db="EMBL/GenBank/DDBJ databases">
        <title>Genome analysis of Sphingobacterium siyangense T12B17.</title>
        <authorList>
            <person name="Xu D."/>
            <person name="Su Y."/>
            <person name="Zheng S."/>
        </authorList>
    </citation>
    <scope>NUCLEOTIDE SEQUENCE [LARGE SCALE GENOMIC DNA]</scope>
    <source>
        <strain evidence="2 3">T12B17</strain>
    </source>
</reference>
<organism evidence="2 3">
    <name type="scientific">Sphingobacterium siyangense</name>
    <dbReference type="NCBI Taxonomy" id="459529"/>
    <lineage>
        <taxon>Bacteria</taxon>
        <taxon>Pseudomonadati</taxon>
        <taxon>Bacteroidota</taxon>
        <taxon>Sphingobacteriia</taxon>
        <taxon>Sphingobacteriales</taxon>
        <taxon>Sphingobacteriaceae</taxon>
        <taxon>Sphingobacterium</taxon>
    </lineage>
</organism>
<sequence>MKKLIIAIAVLCILSGCEKFLNVNPTDKAYEEDLLTDRSGFSAALAGVYETMNTDTLYGREMKYGFMESLVGSYNVTNSGHNYYRSFRYEYNFDIPKKTIANIWGKFYQCINQTNIILANVDRIKTDQNYALIKGEAIGLRAFCHFQLLKLFGPAISNEGASAKAIPYRDAVTYSATKFSTAAEVITLLEKDLVEARALLEKDPIRSNARDANLNQFAYEHYNSLIDYRGIRMNYYAIVALQAMVAQWKGDLTGAGKYAEELITELKTTQSVRLVLAGEIAPGTFARMPMENIFALFSSKLGVRVSLVFAQPDATISSSTSPFLFPNYSWLRTNLYNSTVHGSLNDARLVNWFIQPNTAYPWKLSKYLFDLKGLPSDANYRPAYENKIIGLHTIYMIAAESHAATNPTKAMEYLNLVRKSRNISTDLVLNTAMTPQKLTDLIFDEMRKENIGEGYLFTEYKRLYRAIDRPTLVQPKNEIFRLPIPDDELLYNPQN</sequence>
<dbReference type="InterPro" id="IPR011990">
    <property type="entry name" value="TPR-like_helical_dom_sf"/>
</dbReference>
<dbReference type="Gene3D" id="1.25.40.390">
    <property type="match status" value="2"/>
</dbReference>
<dbReference type="InterPro" id="IPR033985">
    <property type="entry name" value="SusD-like_N"/>
</dbReference>
<comment type="caution">
    <text evidence="2">The sequence shown here is derived from an EMBL/GenBank/DDBJ whole genome shotgun (WGS) entry which is preliminary data.</text>
</comment>
<evidence type="ECO:0000259" key="1">
    <source>
        <dbReference type="Pfam" id="PF14322"/>
    </source>
</evidence>
<feature type="domain" description="SusD-like N-terminal" evidence="1">
    <location>
        <begin position="40"/>
        <end position="203"/>
    </location>
</feature>
<dbReference type="EMBL" id="MCAQ01000030">
    <property type="protein sequence ID" value="RKF30125.1"/>
    <property type="molecule type" value="Genomic_DNA"/>
</dbReference>